<reference evidence="2" key="1">
    <citation type="submission" date="2022-07" db="EMBL/GenBank/DDBJ databases">
        <title>Phylogenomic reconstructions and comparative analyses of Kickxellomycotina fungi.</title>
        <authorList>
            <person name="Reynolds N.K."/>
            <person name="Stajich J.E."/>
            <person name="Barry K."/>
            <person name="Grigoriev I.V."/>
            <person name="Crous P."/>
            <person name="Smith M.E."/>
        </authorList>
    </citation>
    <scope>NUCLEOTIDE SEQUENCE</scope>
    <source>
        <strain evidence="2">NRRL 1566</strain>
    </source>
</reference>
<protein>
    <submittedName>
        <fullName evidence="2">Uncharacterized protein</fullName>
    </submittedName>
</protein>
<name>A0A9W8I2Y5_9FUNG</name>
<sequence length="326" mass="36090">MKGSEIEHNIQACEHHIQSMALQSPDEQLIHLGQIEETIGATMGQILALARFRRSNFTGLWRQFCRVELHCARHFDELVESLATSPLFSESSLETHQMFRVSQMFSSIQNCYSAGGVSASGQQSIFPALALWRGWVDPARIRKILKLLRKRLTGACTDTQIPAHSNSMHASLPPNSSFAATSRSKHLQCALPPPSPPNTFHSSARISPTSSASQLHTNNAPNAGSNVYTLHLDSPALTRYHATLLAESSSCNSFSLDWVDGDNTVHMFHNTLQGPWLADHRCLSEITLLPHQLLPFLQNDLNLNKLAPSQSLPHLPLSPESDSDHR</sequence>
<evidence type="ECO:0000256" key="1">
    <source>
        <dbReference type="SAM" id="MobiDB-lite"/>
    </source>
</evidence>
<accession>A0A9W8I2Y5</accession>
<comment type="caution">
    <text evidence="2">The sequence shown here is derived from an EMBL/GenBank/DDBJ whole genome shotgun (WGS) entry which is preliminary data.</text>
</comment>
<gene>
    <name evidence="2" type="ORF">IWW36_005579</name>
</gene>
<feature type="non-terminal residue" evidence="2">
    <location>
        <position position="326"/>
    </location>
</feature>
<dbReference type="Proteomes" id="UP001139887">
    <property type="component" value="Unassembled WGS sequence"/>
</dbReference>
<dbReference type="OrthoDB" id="5562722at2759"/>
<feature type="compositionally biased region" description="Low complexity" evidence="1">
    <location>
        <begin position="202"/>
        <end position="213"/>
    </location>
</feature>
<feature type="region of interest" description="Disordered" evidence="1">
    <location>
        <begin position="186"/>
        <end position="220"/>
    </location>
</feature>
<keyword evidence="3" id="KW-1185">Reference proteome</keyword>
<proteinExistence type="predicted"/>
<evidence type="ECO:0000313" key="2">
    <source>
        <dbReference type="EMBL" id="KAJ2843394.1"/>
    </source>
</evidence>
<evidence type="ECO:0000313" key="3">
    <source>
        <dbReference type="Proteomes" id="UP001139887"/>
    </source>
</evidence>
<dbReference type="AlphaFoldDB" id="A0A9W8I2Y5"/>
<organism evidence="2 3">
    <name type="scientific">Coemansia brasiliensis</name>
    <dbReference type="NCBI Taxonomy" id="2650707"/>
    <lineage>
        <taxon>Eukaryota</taxon>
        <taxon>Fungi</taxon>
        <taxon>Fungi incertae sedis</taxon>
        <taxon>Zoopagomycota</taxon>
        <taxon>Kickxellomycotina</taxon>
        <taxon>Kickxellomycetes</taxon>
        <taxon>Kickxellales</taxon>
        <taxon>Kickxellaceae</taxon>
        <taxon>Coemansia</taxon>
    </lineage>
</organism>
<dbReference type="EMBL" id="JANBUW010001430">
    <property type="protein sequence ID" value="KAJ2843394.1"/>
    <property type="molecule type" value="Genomic_DNA"/>
</dbReference>